<reference evidence="1" key="1">
    <citation type="journal article" date="2003" name="Genome Biol.">
        <title>An integrated gene annotation and transcriptional profiling approach towards the full gene content of the Drosophila genome.</title>
        <authorList>
            <person name="Hild M."/>
            <person name="Beckmann B."/>
            <person name="Haas S.A."/>
            <person name="Koch B."/>
            <person name="Solovyev V."/>
            <person name="Busold C."/>
            <person name="Fellenberg K."/>
            <person name="Boutros M."/>
            <person name="Vingron M."/>
            <person name="Sauer F."/>
            <person name="Hoheisel J.D."/>
            <person name="Paro R."/>
        </authorList>
    </citation>
    <scope>NUCLEOTIDE SEQUENCE</scope>
</reference>
<gene>
    <name evidence="1" type="ORF">HDC19877</name>
</gene>
<name>Q6II35_DROME</name>
<dbReference type="EMBL" id="BK003231">
    <property type="protein sequence ID" value="DAA03431.1"/>
    <property type="molecule type" value="Genomic_DNA"/>
</dbReference>
<organism evidence="1">
    <name type="scientific">Drosophila melanogaster</name>
    <name type="common">Fruit fly</name>
    <dbReference type="NCBI Taxonomy" id="7227"/>
    <lineage>
        <taxon>Eukaryota</taxon>
        <taxon>Metazoa</taxon>
        <taxon>Ecdysozoa</taxon>
        <taxon>Arthropoda</taxon>
        <taxon>Hexapoda</taxon>
        <taxon>Insecta</taxon>
        <taxon>Pterygota</taxon>
        <taxon>Neoptera</taxon>
        <taxon>Endopterygota</taxon>
        <taxon>Diptera</taxon>
        <taxon>Brachycera</taxon>
        <taxon>Muscomorpha</taxon>
        <taxon>Ephydroidea</taxon>
        <taxon>Drosophilidae</taxon>
        <taxon>Drosophila</taxon>
        <taxon>Sophophora</taxon>
    </lineage>
</organism>
<dbReference type="AlphaFoldDB" id="Q6II35"/>
<protein>
    <submittedName>
        <fullName evidence="1">HDC19877</fullName>
    </submittedName>
</protein>
<accession>Q6II35</accession>
<sequence length="182" mass="20039">MKQDLAAGFHLVNDEVEGWCIGWIRIFSVFPLPVSVNTRQDTKTAASRGESQGPLGCARELQPEKYLGDFGWSLCGERERVNRTFCEGSSRLWLYDLRLAGTQSLGYLGYLAHISHPSDMPDLRDVLPKDLASCASPAAGFSFLNPRADPTLNPHVPAHLQVFLESAWLEGNKDPVPAAPNC</sequence>
<proteinExistence type="predicted"/>
<evidence type="ECO:0000313" key="1">
    <source>
        <dbReference type="EMBL" id="DAA03431.1"/>
    </source>
</evidence>